<name>A0ACC6PNP6_9ACTN</name>
<dbReference type="EMBL" id="JBBKAJ010000022">
    <property type="protein sequence ID" value="MEJ8632961.1"/>
    <property type="molecule type" value="Genomic_DNA"/>
</dbReference>
<evidence type="ECO:0000313" key="1">
    <source>
        <dbReference type="EMBL" id="MEJ8632961.1"/>
    </source>
</evidence>
<keyword evidence="2" id="KW-1185">Reference proteome</keyword>
<sequence>MALACVAGLVTAVPAAAGPASGPPAPGSSGARADTAVARWITLVTGDSVGVDAAGEPVRIVPGKGRDGIPIRIERTKGRTLVLPQDARQLVRSGRVDERLFDVGELNTSQYRGSERSGLPLIVTYGGRGTTSGERTAKGLKSALREDGAATVRRTFPRIDADAVTVPAPSAGSVWKTLTRASATGAGQRSAAPGLERIWLDGVRKADLDRSVPQIGAPAAWAAGYDGEGVRIAVLDSGVDETHADLQGRQVAEANFSWAADTKDRLGHGTHVASIASGTGAKSAEKFRGVAPGSRVLDAKVLDDDGYGSDSAVIAGMEWAASQNADIVNLSLGGPDRPGVDPVEETVNRLSAERGVLFVAAAGNSGPGAGTLESPGSADAALAVGSVDTSEVIAPSSGRGPRAGGGAVKPDVTAPGVEITAASAPGSRIAGEVGEQPPGYVTISGTSMATPHVAGAAALLKQQHPQWTNTELKAALVAGARPGGAGAFAEGSGRVDVAAAMTVSVVAEPTSVGFARQVYPHADDKPETRKLTYRNLGGEPMTLDLSVTAVGPDGKPGPAGMFTLGAERLTVPAGGTAAVDLTADTRPGGEVNGMYSATVTAQGAGRTVRTVAALEREVETYDVTVRHLDRAGEPAKEYWPSLNRLSGLGAPGTDYASAGAGGTYTARLPKGVYYLDALIFEEDEGRSRISAPHFEVTKDTTVTLDARTAKPISITGPDPAAERVFAETFIELDTPDYGFSAGMTGPSFETMRTAQLGPDFSTDGTLFQQFNAFDRRGTNEYRLAYGSKVTRLATGFERQAEREELARVGLRLGATVGGKQGALVATPFIEGSFGSIFSPSVTRPLPAAATLFLSAAAGTTWSIGLDQWDDTGSSPEISHGTGIKRYEAGRAYRNDLGIGVFGPGLGTSQGVVRHGDTITGCLDLFRDGRGNWSFSDTDTLSTALYRGGVEVDGSGDMLNCWQGVTVPADTGTFRLTATAARGGGSSAATEVSAAWTFASGHTTTEQSLPVSVVRFTPRLAADSTARAGALMRVPVSVQGAAAGKNLASLVVHVSHDGKTWKKAAVVGGGVIVRNPQAGQAISFRAVVADKQGNTLTQTIRDAYRGK</sequence>
<protein>
    <submittedName>
        <fullName evidence="1">S8 family serine peptidase</fullName>
    </submittedName>
</protein>
<evidence type="ECO:0000313" key="2">
    <source>
        <dbReference type="Proteomes" id="UP001377168"/>
    </source>
</evidence>
<organism evidence="1 2">
    <name type="scientific">Streptomyces achmelvichensis</name>
    <dbReference type="NCBI Taxonomy" id="3134111"/>
    <lineage>
        <taxon>Bacteria</taxon>
        <taxon>Bacillati</taxon>
        <taxon>Actinomycetota</taxon>
        <taxon>Actinomycetes</taxon>
        <taxon>Kitasatosporales</taxon>
        <taxon>Streptomycetaceae</taxon>
        <taxon>Streptomyces</taxon>
    </lineage>
</organism>
<dbReference type="Proteomes" id="UP001377168">
    <property type="component" value="Unassembled WGS sequence"/>
</dbReference>
<reference evidence="1" key="1">
    <citation type="submission" date="2024-03" db="EMBL/GenBank/DDBJ databases">
        <title>Novel Streptomyces species of biotechnological and ecological value are a feature of Machair soil.</title>
        <authorList>
            <person name="Prole J.R."/>
            <person name="Goodfellow M."/>
            <person name="Allenby N."/>
            <person name="Ward A.C."/>
        </authorList>
    </citation>
    <scope>NUCLEOTIDE SEQUENCE</scope>
    <source>
        <strain evidence="1">MS2.AVA.5</strain>
    </source>
</reference>
<comment type="caution">
    <text evidence="1">The sequence shown here is derived from an EMBL/GenBank/DDBJ whole genome shotgun (WGS) entry which is preliminary data.</text>
</comment>
<accession>A0ACC6PNP6</accession>
<gene>
    <name evidence="1" type="ORF">WKI67_06095</name>
</gene>
<proteinExistence type="predicted"/>